<dbReference type="CDD" id="cd01562">
    <property type="entry name" value="Thr-dehyd"/>
    <property type="match status" value="1"/>
</dbReference>
<name>A0A2A4XGJ9_9GAMM</name>
<dbReference type="PANTHER" id="PTHR48078:SF6">
    <property type="entry name" value="L-THREONINE DEHYDRATASE CATABOLIC TDCB"/>
    <property type="match status" value="1"/>
</dbReference>
<reference evidence="7" key="1">
    <citation type="submission" date="2017-08" db="EMBL/GenBank/DDBJ databases">
        <title>A dynamic microbial community with high functional redundancy inhabits the cold, oxic subseafloor aquifer.</title>
        <authorList>
            <person name="Tully B.J."/>
            <person name="Wheat C.G."/>
            <person name="Glazer B.T."/>
            <person name="Huber J.A."/>
        </authorList>
    </citation>
    <scope>NUCLEOTIDE SEQUENCE [LARGE SCALE GENOMIC DNA]</scope>
</reference>
<protein>
    <submittedName>
        <fullName evidence="6">Pyridoxal-5'-phosphate-dependent protein</fullName>
    </submittedName>
</protein>
<evidence type="ECO:0000256" key="3">
    <source>
        <dbReference type="ARBA" id="ARBA00022898"/>
    </source>
</evidence>
<evidence type="ECO:0000259" key="5">
    <source>
        <dbReference type="Pfam" id="PF00291"/>
    </source>
</evidence>
<dbReference type="GO" id="GO:0006567">
    <property type="term" value="P:L-threonine catabolic process"/>
    <property type="evidence" value="ECO:0007669"/>
    <property type="project" value="TreeGrafter"/>
</dbReference>
<gene>
    <name evidence="6" type="ORF">COB20_01835</name>
</gene>
<comment type="similarity">
    <text evidence="2">Belongs to the serine/threonine dehydratase family.</text>
</comment>
<dbReference type="GO" id="GO:0004794">
    <property type="term" value="F:threonine deaminase activity"/>
    <property type="evidence" value="ECO:0007669"/>
    <property type="project" value="TreeGrafter"/>
</dbReference>
<dbReference type="EMBL" id="NVUL01000005">
    <property type="protein sequence ID" value="PCI81411.1"/>
    <property type="molecule type" value="Genomic_DNA"/>
</dbReference>
<accession>A0A2A4XGJ9</accession>
<dbReference type="InterPro" id="IPR036052">
    <property type="entry name" value="TrpB-like_PALP_sf"/>
</dbReference>
<dbReference type="Gene3D" id="3.40.50.1100">
    <property type="match status" value="2"/>
</dbReference>
<dbReference type="AlphaFoldDB" id="A0A2A4XGJ9"/>
<dbReference type="Proteomes" id="UP000218767">
    <property type="component" value="Unassembled WGS sequence"/>
</dbReference>
<proteinExistence type="inferred from homology"/>
<dbReference type="GO" id="GO:0006565">
    <property type="term" value="P:L-serine catabolic process"/>
    <property type="evidence" value="ECO:0007669"/>
    <property type="project" value="TreeGrafter"/>
</dbReference>
<comment type="caution">
    <text evidence="6">The sequence shown here is derived from an EMBL/GenBank/DDBJ whole genome shotgun (WGS) entry which is preliminary data.</text>
</comment>
<dbReference type="GO" id="GO:0009097">
    <property type="term" value="P:isoleucine biosynthetic process"/>
    <property type="evidence" value="ECO:0007669"/>
    <property type="project" value="TreeGrafter"/>
</dbReference>
<evidence type="ECO:0000256" key="4">
    <source>
        <dbReference type="ARBA" id="ARBA00023239"/>
    </source>
</evidence>
<feature type="domain" description="Tryptophan synthase beta chain-like PALP" evidence="5">
    <location>
        <begin position="20"/>
        <end position="309"/>
    </location>
</feature>
<dbReference type="SUPFAM" id="SSF53686">
    <property type="entry name" value="Tryptophan synthase beta subunit-like PLP-dependent enzymes"/>
    <property type="match status" value="1"/>
</dbReference>
<dbReference type="PANTHER" id="PTHR48078">
    <property type="entry name" value="THREONINE DEHYDRATASE, MITOCHONDRIAL-RELATED"/>
    <property type="match status" value="1"/>
</dbReference>
<dbReference type="FunFam" id="3.40.50.1100:FF:000005">
    <property type="entry name" value="Threonine dehydratase catabolic"/>
    <property type="match status" value="1"/>
</dbReference>
<sequence length="327" mass="34511">MTVHLEDIRQAADRLRGIAIETPIHTSAVLNERLNARVFIKPECLQHIGAFKFRGAYNRLCQLSEAERAKGAVAFSSGNHAQGMAYAAKLLGMNVTIVMPSDAPSIKKEGTERLGASIRLYDRATESREEIAADIAASSGATLVPAFDDVDVIAGQGTCGLEIMQQLAAKNCVPDAVLSPCGGGGLLAGLSTAVKETNSTTRVYGVEPEHYDDHSLSKAVGERTKINPPQGTSCDALMATQPGEITWSINSKLVDDFLVVSEDEVAHAISFAFRYLKLVVEPGGAVALAALLHNKLDISGGSAAIVLSGGNIDSATFSTCLQNYPSP</sequence>
<evidence type="ECO:0000313" key="6">
    <source>
        <dbReference type="EMBL" id="PCI81411.1"/>
    </source>
</evidence>
<keyword evidence="4" id="KW-0456">Lyase</keyword>
<dbReference type="InterPro" id="IPR050147">
    <property type="entry name" value="Ser/Thr_Dehydratase"/>
</dbReference>
<keyword evidence="3" id="KW-0663">Pyridoxal phosphate</keyword>
<evidence type="ECO:0000256" key="1">
    <source>
        <dbReference type="ARBA" id="ARBA00001933"/>
    </source>
</evidence>
<evidence type="ECO:0000313" key="7">
    <source>
        <dbReference type="Proteomes" id="UP000218767"/>
    </source>
</evidence>
<organism evidence="6 7">
    <name type="scientific">SAR86 cluster bacterium</name>
    <dbReference type="NCBI Taxonomy" id="2030880"/>
    <lineage>
        <taxon>Bacteria</taxon>
        <taxon>Pseudomonadati</taxon>
        <taxon>Pseudomonadota</taxon>
        <taxon>Gammaproteobacteria</taxon>
        <taxon>SAR86 cluster</taxon>
    </lineage>
</organism>
<dbReference type="GO" id="GO:0003941">
    <property type="term" value="F:L-serine ammonia-lyase activity"/>
    <property type="evidence" value="ECO:0007669"/>
    <property type="project" value="TreeGrafter"/>
</dbReference>
<dbReference type="InterPro" id="IPR001926">
    <property type="entry name" value="TrpB-like_PALP"/>
</dbReference>
<dbReference type="Pfam" id="PF00291">
    <property type="entry name" value="PALP"/>
    <property type="match status" value="1"/>
</dbReference>
<comment type="cofactor">
    <cofactor evidence="1">
        <name>pyridoxal 5'-phosphate</name>
        <dbReference type="ChEBI" id="CHEBI:597326"/>
    </cofactor>
</comment>
<evidence type="ECO:0000256" key="2">
    <source>
        <dbReference type="ARBA" id="ARBA00010869"/>
    </source>
</evidence>